<sequence>MSNKMQTSKNIDLTQKLIDYLVNGKNVPELPQDVSFVPFSKSDKKLNEANEELLENISKEDKPVAIAKEPQTKKDSWEIIPVNF</sequence>
<accession>A0A1F5ITF8</accession>
<evidence type="ECO:0000313" key="1">
    <source>
        <dbReference type="EMBL" id="OGE19674.1"/>
    </source>
</evidence>
<dbReference type="EMBL" id="MFCR01000002">
    <property type="protein sequence ID" value="OGE19674.1"/>
    <property type="molecule type" value="Genomic_DNA"/>
</dbReference>
<gene>
    <name evidence="1" type="ORF">A2871_03375</name>
</gene>
<dbReference type="AlphaFoldDB" id="A0A1F5ITF8"/>
<reference evidence="1 2" key="1">
    <citation type="journal article" date="2016" name="Nat. Commun.">
        <title>Thousands of microbial genomes shed light on interconnected biogeochemical processes in an aquifer system.</title>
        <authorList>
            <person name="Anantharaman K."/>
            <person name="Brown C.T."/>
            <person name="Hug L.A."/>
            <person name="Sharon I."/>
            <person name="Castelle C.J."/>
            <person name="Probst A.J."/>
            <person name="Thomas B.C."/>
            <person name="Singh A."/>
            <person name="Wilkins M.J."/>
            <person name="Karaoz U."/>
            <person name="Brodie E.L."/>
            <person name="Williams K.H."/>
            <person name="Hubbard S.S."/>
            <person name="Banfield J.F."/>
        </authorList>
    </citation>
    <scope>NUCLEOTIDE SEQUENCE [LARGE SCALE GENOMIC DNA]</scope>
</reference>
<protein>
    <submittedName>
        <fullName evidence="1">Uncharacterized protein</fullName>
    </submittedName>
</protein>
<organism evidence="1 2">
    <name type="scientific">Candidatus Daviesbacteria bacterium RIFCSPHIGHO2_01_FULL_41_23</name>
    <dbReference type="NCBI Taxonomy" id="1797764"/>
    <lineage>
        <taxon>Bacteria</taxon>
        <taxon>Candidatus Daviesiibacteriota</taxon>
    </lineage>
</organism>
<proteinExistence type="predicted"/>
<name>A0A1F5ITF8_9BACT</name>
<evidence type="ECO:0000313" key="2">
    <source>
        <dbReference type="Proteomes" id="UP000176336"/>
    </source>
</evidence>
<dbReference type="Proteomes" id="UP000176336">
    <property type="component" value="Unassembled WGS sequence"/>
</dbReference>
<comment type="caution">
    <text evidence="1">The sequence shown here is derived from an EMBL/GenBank/DDBJ whole genome shotgun (WGS) entry which is preliminary data.</text>
</comment>